<keyword evidence="1" id="KW-0482">Metalloprotease</keyword>
<dbReference type="GO" id="GO:0070573">
    <property type="term" value="F:metallodipeptidase activity"/>
    <property type="evidence" value="ECO:0007669"/>
    <property type="project" value="InterPro"/>
</dbReference>
<dbReference type="EMBL" id="JADBJN010000002">
    <property type="protein sequence ID" value="KAG5676058.1"/>
    <property type="molecule type" value="Genomic_DNA"/>
</dbReference>
<dbReference type="Gene3D" id="3.20.20.140">
    <property type="entry name" value="Metal-dependent hydrolases"/>
    <property type="match status" value="1"/>
</dbReference>
<comment type="caution">
    <text evidence="3">The sequence shown here is derived from an EMBL/GenBank/DDBJ whole genome shotgun (WGS) entry which is preliminary data.</text>
</comment>
<keyword evidence="1" id="KW-0224">Dipeptidase</keyword>
<keyword evidence="2" id="KW-0472">Membrane</keyword>
<keyword evidence="1" id="KW-0378">Hydrolase</keyword>
<keyword evidence="1" id="KW-0325">Glycoprotein</keyword>
<evidence type="ECO:0000256" key="1">
    <source>
        <dbReference type="RuleBase" id="RU341113"/>
    </source>
</evidence>
<name>A0A9J6C220_POLVA</name>
<keyword evidence="4" id="KW-1185">Reference proteome</keyword>
<dbReference type="GO" id="GO:0046872">
    <property type="term" value="F:metal ion binding"/>
    <property type="evidence" value="ECO:0007669"/>
    <property type="project" value="UniProtKB-UniRule"/>
</dbReference>
<keyword evidence="1" id="KW-0336">GPI-anchor</keyword>
<dbReference type="GO" id="GO:0098552">
    <property type="term" value="C:side of membrane"/>
    <property type="evidence" value="ECO:0007669"/>
    <property type="project" value="UniProtKB-KW"/>
</dbReference>
<dbReference type="PROSITE" id="PS51365">
    <property type="entry name" value="RENAL_DIPEPTIDASE_2"/>
    <property type="match status" value="1"/>
</dbReference>
<dbReference type="PANTHER" id="PTHR10443:SF47">
    <property type="entry name" value="DIPEPTIDASE"/>
    <property type="match status" value="1"/>
</dbReference>
<gene>
    <name evidence="3" type="ORF">PVAND_005912</name>
</gene>
<keyword evidence="1" id="KW-0449">Lipoprotein</keyword>
<evidence type="ECO:0000313" key="4">
    <source>
        <dbReference type="Proteomes" id="UP001107558"/>
    </source>
</evidence>
<keyword evidence="2" id="KW-1133">Transmembrane helix</keyword>
<keyword evidence="1" id="KW-1015">Disulfide bond</keyword>
<keyword evidence="1" id="KW-0645">Protease</keyword>
<dbReference type="GO" id="GO:0006508">
    <property type="term" value="P:proteolysis"/>
    <property type="evidence" value="ECO:0007669"/>
    <property type="project" value="UniProtKB-KW"/>
</dbReference>
<keyword evidence="2" id="KW-0812">Transmembrane</keyword>
<dbReference type="InterPro" id="IPR032466">
    <property type="entry name" value="Metal_Hydrolase"/>
</dbReference>
<dbReference type="PANTHER" id="PTHR10443">
    <property type="entry name" value="MICROSOMAL DIPEPTIDASE"/>
    <property type="match status" value="1"/>
</dbReference>
<organism evidence="3 4">
    <name type="scientific">Polypedilum vanderplanki</name>
    <name type="common">Sleeping chironomid midge</name>
    <dbReference type="NCBI Taxonomy" id="319348"/>
    <lineage>
        <taxon>Eukaryota</taxon>
        <taxon>Metazoa</taxon>
        <taxon>Ecdysozoa</taxon>
        <taxon>Arthropoda</taxon>
        <taxon>Hexapoda</taxon>
        <taxon>Insecta</taxon>
        <taxon>Pterygota</taxon>
        <taxon>Neoptera</taxon>
        <taxon>Endopterygota</taxon>
        <taxon>Diptera</taxon>
        <taxon>Nematocera</taxon>
        <taxon>Chironomoidea</taxon>
        <taxon>Chironomidae</taxon>
        <taxon>Chironominae</taxon>
        <taxon>Polypedilum</taxon>
        <taxon>Polypedilum</taxon>
    </lineage>
</organism>
<dbReference type="Proteomes" id="UP001107558">
    <property type="component" value="Chromosome 2"/>
</dbReference>
<keyword evidence="1" id="KW-0479">Metal-binding</keyword>
<keyword evidence="1" id="KW-0862">Zinc</keyword>
<feature type="transmembrane region" description="Helical" evidence="2">
    <location>
        <begin position="23"/>
        <end position="46"/>
    </location>
</feature>
<protein>
    <recommendedName>
        <fullName evidence="1">Dipeptidase</fullName>
        <ecNumber evidence="1">3.4.13.19</ecNumber>
    </recommendedName>
</protein>
<dbReference type="SUPFAM" id="SSF51556">
    <property type="entry name" value="Metallo-dependent hydrolases"/>
    <property type="match status" value="1"/>
</dbReference>
<sequence length="219" mass="24675">MTLTSTLPYHHGYSKWDLPSRQWLALTSILLIAGAASVAVPLALSVTAGSPFDERYQAAIQLLDAVPLIDGHNDLPWNIRKFMHNQINEFRFDEDLKTISPWANSPWSHTDLQRLKRGRLSAQFWAAYVPCEAQYKDAVQITLEQIDVIERLTDRYSPHLTKCTSVLEQAILTNNNQPLPPFSLFPTTCKSNIDISYVTYTSASSTSTTVNSNSSCWLK</sequence>
<accession>A0A9J6C220</accession>
<evidence type="ECO:0000256" key="2">
    <source>
        <dbReference type="SAM" id="Phobius"/>
    </source>
</evidence>
<dbReference type="AlphaFoldDB" id="A0A9J6C220"/>
<evidence type="ECO:0000313" key="3">
    <source>
        <dbReference type="EMBL" id="KAG5676058.1"/>
    </source>
</evidence>
<dbReference type="Pfam" id="PF01244">
    <property type="entry name" value="Peptidase_M19"/>
    <property type="match status" value="1"/>
</dbReference>
<comment type="catalytic activity">
    <reaction evidence="1">
        <text>an L-aminoacyl-L-amino acid + H2O = 2 an L-alpha-amino acid</text>
        <dbReference type="Rhea" id="RHEA:48940"/>
        <dbReference type="ChEBI" id="CHEBI:15377"/>
        <dbReference type="ChEBI" id="CHEBI:59869"/>
        <dbReference type="ChEBI" id="CHEBI:77460"/>
        <dbReference type="EC" id="3.4.13.19"/>
    </reaction>
</comment>
<comment type="subunit">
    <text evidence="1">Homodimer; disulfide-linked.</text>
</comment>
<proteinExistence type="inferred from homology"/>
<dbReference type="EC" id="3.4.13.19" evidence="1"/>
<reference evidence="3" key="1">
    <citation type="submission" date="2021-03" db="EMBL/GenBank/DDBJ databases">
        <title>Chromosome level genome of the anhydrobiotic midge Polypedilum vanderplanki.</title>
        <authorList>
            <person name="Yoshida Y."/>
            <person name="Kikawada T."/>
            <person name="Gusev O."/>
        </authorList>
    </citation>
    <scope>NUCLEOTIDE SEQUENCE</scope>
    <source>
        <strain evidence="3">NIAS01</strain>
        <tissue evidence="3">Whole body or cell culture</tissue>
    </source>
</reference>
<comment type="subcellular location">
    <subcellularLocation>
        <location evidence="1">Membrane</location>
        <topology evidence="1">Lipid-anchor</topology>
        <topology evidence="1">GPI-anchor</topology>
    </subcellularLocation>
</comment>
<dbReference type="OrthoDB" id="445695at2759"/>
<comment type="similarity">
    <text evidence="1">Belongs to the metallo-dependent hydrolases superfamily. Peptidase M19 family.</text>
</comment>
<comment type="cofactor">
    <cofactor evidence="1">
        <name>Zn(2+)</name>
        <dbReference type="ChEBI" id="CHEBI:29105"/>
    </cofactor>
</comment>
<dbReference type="InterPro" id="IPR008257">
    <property type="entry name" value="Pept_M19"/>
</dbReference>